<reference evidence="2" key="1">
    <citation type="submission" date="2019-12" db="EMBL/GenBank/DDBJ databases">
        <title>Genome sequencing and annotation of Brassica cretica.</title>
        <authorList>
            <person name="Studholme D.J."/>
            <person name="Sarris P.F."/>
        </authorList>
    </citation>
    <scope>NUCLEOTIDE SEQUENCE</scope>
    <source>
        <strain evidence="2">PFS-001/15</strain>
        <tissue evidence="2">Leaf</tissue>
    </source>
</reference>
<evidence type="ECO:0000313" key="3">
    <source>
        <dbReference type="Proteomes" id="UP000712281"/>
    </source>
</evidence>
<dbReference type="EMBL" id="QGKW02002228">
    <property type="protein sequence ID" value="KAF2536895.1"/>
    <property type="molecule type" value="Genomic_DNA"/>
</dbReference>
<evidence type="ECO:0000256" key="1">
    <source>
        <dbReference type="SAM" id="MobiDB-lite"/>
    </source>
</evidence>
<feature type="compositionally biased region" description="Low complexity" evidence="1">
    <location>
        <begin position="335"/>
        <end position="344"/>
    </location>
</feature>
<evidence type="ECO:0000313" key="2">
    <source>
        <dbReference type="EMBL" id="KAF2536895.1"/>
    </source>
</evidence>
<sequence>MVFLRAVWTYRHDNVVPKVEFSDHSIDPEEVDANWTSRGEVKYPKPGTWHPALFCANSVEGCPSRNCLNGLDAIQSFCRVPESVEFHLPVAEEVADYFTCFEVYLMQCHLWFPLPKVIVRLFIRFGLAIGHIKPCGFQHILEILVLSYERGMPLDVDHLEALLMPKGSSDTVQLGPRPNRPDLPVEEGEDPSMDGFVPYEAPTERERSRTRNDKHIVVDDDEANKGCFSENLLGDYFNGEPIDLDEVLGSNLPTAEGGSDKGPELTKASRLVNGEARMAQFMADKADKEIARMREELECSRRCEGELVTREISRAYRRGKREMAEWEPIPVSPDTVEAETGAADETGEVNQPTVSLDVDDYSMGGSMTGYYEFDG</sequence>
<gene>
    <name evidence="2" type="ORF">F2Q68_00020206</name>
</gene>
<feature type="region of interest" description="Disordered" evidence="1">
    <location>
        <begin position="335"/>
        <end position="361"/>
    </location>
</feature>
<name>A0A8S9FSF2_BRACR</name>
<comment type="caution">
    <text evidence="2">The sequence shown here is derived from an EMBL/GenBank/DDBJ whole genome shotgun (WGS) entry which is preliminary data.</text>
</comment>
<feature type="region of interest" description="Disordered" evidence="1">
    <location>
        <begin position="169"/>
        <end position="211"/>
    </location>
</feature>
<feature type="compositionally biased region" description="Basic and acidic residues" evidence="1">
    <location>
        <begin position="202"/>
        <end position="211"/>
    </location>
</feature>
<dbReference type="AlphaFoldDB" id="A0A8S9FSF2"/>
<protein>
    <submittedName>
        <fullName evidence="2">Uncharacterized protein</fullName>
    </submittedName>
</protein>
<dbReference type="Proteomes" id="UP000712281">
    <property type="component" value="Unassembled WGS sequence"/>
</dbReference>
<organism evidence="2 3">
    <name type="scientific">Brassica cretica</name>
    <name type="common">Mustard</name>
    <dbReference type="NCBI Taxonomy" id="69181"/>
    <lineage>
        <taxon>Eukaryota</taxon>
        <taxon>Viridiplantae</taxon>
        <taxon>Streptophyta</taxon>
        <taxon>Embryophyta</taxon>
        <taxon>Tracheophyta</taxon>
        <taxon>Spermatophyta</taxon>
        <taxon>Magnoliopsida</taxon>
        <taxon>eudicotyledons</taxon>
        <taxon>Gunneridae</taxon>
        <taxon>Pentapetalae</taxon>
        <taxon>rosids</taxon>
        <taxon>malvids</taxon>
        <taxon>Brassicales</taxon>
        <taxon>Brassicaceae</taxon>
        <taxon>Brassiceae</taxon>
        <taxon>Brassica</taxon>
    </lineage>
</organism>
<proteinExistence type="predicted"/>
<accession>A0A8S9FSF2</accession>